<evidence type="ECO:0000313" key="6">
    <source>
        <dbReference type="Proteomes" id="UP000322918"/>
    </source>
</evidence>
<comment type="similarity">
    <text evidence="1">Belongs to the HipA Ser/Thr kinase family.</text>
</comment>
<dbReference type="InterPro" id="IPR012893">
    <property type="entry name" value="HipA-like_C"/>
</dbReference>
<gene>
    <name evidence="5" type="ORF">F1649_12925</name>
</gene>
<dbReference type="InterPro" id="IPR052028">
    <property type="entry name" value="HipA_Ser/Thr_kinase"/>
</dbReference>
<evidence type="ECO:0000259" key="4">
    <source>
        <dbReference type="Pfam" id="PF07804"/>
    </source>
</evidence>
<evidence type="ECO:0000313" key="5">
    <source>
        <dbReference type="EMBL" id="KAA8482038.1"/>
    </source>
</evidence>
<keyword evidence="6" id="KW-1185">Reference proteome</keyword>
<evidence type="ECO:0000256" key="2">
    <source>
        <dbReference type="ARBA" id="ARBA00022679"/>
    </source>
</evidence>
<accession>A0A5M9H9Y9</accession>
<dbReference type="Proteomes" id="UP000322918">
    <property type="component" value="Unassembled WGS sequence"/>
</dbReference>
<dbReference type="Gene3D" id="1.10.1070.20">
    <property type="match status" value="1"/>
</dbReference>
<dbReference type="PANTHER" id="PTHR37419">
    <property type="entry name" value="SERINE/THREONINE-PROTEIN KINASE TOXIN HIPA"/>
    <property type="match status" value="1"/>
</dbReference>
<protein>
    <submittedName>
        <fullName evidence="5">HipA domain-containing protein</fullName>
    </submittedName>
</protein>
<dbReference type="GO" id="GO:0004674">
    <property type="term" value="F:protein serine/threonine kinase activity"/>
    <property type="evidence" value="ECO:0007669"/>
    <property type="project" value="TreeGrafter"/>
</dbReference>
<evidence type="ECO:0000256" key="1">
    <source>
        <dbReference type="ARBA" id="ARBA00010164"/>
    </source>
</evidence>
<organism evidence="5 6">
    <name type="scientific">Arcticibacter tournemirensis</name>
    <dbReference type="NCBI Taxonomy" id="699437"/>
    <lineage>
        <taxon>Bacteria</taxon>
        <taxon>Pseudomonadati</taxon>
        <taxon>Bacteroidota</taxon>
        <taxon>Sphingobacteriia</taxon>
        <taxon>Sphingobacteriales</taxon>
        <taxon>Sphingobacteriaceae</taxon>
        <taxon>Arcticibacter</taxon>
    </lineage>
</organism>
<dbReference type="EMBL" id="VWNE01000019">
    <property type="protein sequence ID" value="KAA8482038.1"/>
    <property type="molecule type" value="Genomic_DNA"/>
</dbReference>
<dbReference type="OrthoDB" id="9805913at2"/>
<dbReference type="Pfam" id="PF07804">
    <property type="entry name" value="HipA_C"/>
    <property type="match status" value="1"/>
</dbReference>
<sequence>MASKIFVYADWAGLPRTIQVGTLSAEVVRGREIFSFEYSEHWLQWPQAQILDPDLQLYSGPQYLADGKPNFGMFLDSSPDRWGRVLMKRREAIISRQEERKPRILNESDFLLGVFDGTRMGGLRFKTSEDGEYLSHATELAAPPWVNLRDLEYASLRLENEEMTSTEELRWLNMLMAPGSSLGGARPKASVNDPEGNLWIAKFPSINDEHNIGAWEMVVYELAVNSGITVAPARLQQFSGRHHTFLTRRFDRVQQTTRIHFASAMTLLGQQDGTDFHTGASYLDIAAFIIQNGRQVNNNLKELWARIVFNIMVKNTDDHLRNHGFLLREDGWELSPAYDMNANPQGNGLTLNISENDNSLDPELALSVAKHFRLKPQEASAIFNNIKNAVSKWPAIAAKYKLSRREQENMAMAFHNS</sequence>
<keyword evidence="3" id="KW-0418">Kinase</keyword>
<evidence type="ECO:0000256" key="3">
    <source>
        <dbReference type="ARBA" id="ARBA00022777"/>
    </source>
</evidence>
<reference evidence="5 6" key="1">
    <citation type="submission" date="2019-09" db="EMBL/GenBank/DDBJ databases">
        <title>Pararcticibacter amylolyticus gen. nov., sp. nov., isolated from a rottenly hemp rope, and reclassification of Pedobacter tournemirensis as Pararcticibacter tournemirensis comb. nov.</title>
        <authorList>
            <person name="Cai Y."/>
        </authorList>
    </citation>
    <scope>NUCLEOTIDE SEQUENCE [LARGE SCALE GENOMIC DNA]</scope>
    <source>
        <strain evidence="5 6">TF5-37.2-LB10</strain>
    </source>
</reference>
<dbReference type="RefSeq" id="WP_141814063.1">
    <property type="nucleotide sequence ID" value="NZ_VFPL01000001.1"/>
</dbReference>
<proteinExistence type="inferred from homology"/>
<keyword evidence="2" id="KW-0808">Transferase</keyword>
<dbReference type="AlphaFoldDB" id="A0A5M9H9Y9"/>
<dbReference type="PANTHER" id="PTHR37419:SF8">
    <property type="entry name" value="TOXIN YJJJ"/>
    <property type="match status" value="1"/>
</dbReference>
<name>A0A5M9H9Y9_9SPHI</name>
<dbReference type="GO" id="GO:0005829">
    <property type="term" value="C:cytosol"/>
    <property type="evidence" value="ECO:0007669"/>
    <property type="project" value="TreeGrafter"/>
</dbReference>
<comment type="caution">
    <text evidence="5">The sequence shown here is derived from an EMBL/GenBank/DDBJ whole genome shotgun (WGS) entry which is preliminary data.</text>
</comment>
<feature type="domain" description="HipA-like C-terminal" evidence="4">
    <location>
        <begin position="180"/>
        <end position="393"/>
    </location>
</feature>